<name>A0A498H1J9_9EURY</name>
<dbReference type="PROSITE" id="PS00211">
    <property type="entry name" value="ABC_TRANSPORTER_1"/>
    <property type="match status" value="1"/>
</dbReference>
<dbReference type="OrthoDB" id="31298at2157"/>
<evidence type="ECO:0000313" key="6">
    <source>
        <dbReference type="Proteomes" id="UP000290932"/>
    </source>
</evidence>
<comment type="caution">
    <text evidence="5">The sequence shown here is derived from an EMBL/GenBank/DDBJ whole genome shotgun (WGS) entry which is preliminary data.</text>
</comment>
<evidence type="ECO:0000259" key="4">
    <source>
        <dbReference type="PROSITE" id="PS50893"/>
    </source>
</evidence>
<keyword evidence="6" id="KW-1185">Reference proteome</keyword>
<dbReference type="SMART" id="SM00382">
    <property type="entry name" value="AAA"/>
    <property type="match status" value="1"/>
</dbReference>
<dbReference type="InterPro" id="IPR027417">
    <property type="entry name" value="P-loop_NTPase"/>
</dbReference>
<reference evidence="5 6" key="1">
    <citation type="journal article" date="2015" name="Int. J. Syst. Evol. Microbiol.">
        <title>Methanoculleus taiwanensis sp. nov., a methanogen isolated from deep marine sediment at the deformation front area near Taiwan.</title>
        <authorList>
            <person name="Weng C.Y."/>
            <person name="Chen S.C."/>
            <person name="Lai M.C."/>
            <person name="Wu S.Y."/>
            <person name="Lin S."/>
            <person name="Yang T.F."/>
            <person name="Chen P.C."/>
        </authorList>
    </citation>
    <scope>NUCLEOTIDE SEQUENCE [LARGE SCALE GENOMIC DNA]</scope>
    <source>
        <strain evidence="5 6">CYW4</strain>
    </source>
</reference>
<keyword evidence="1" id="KW-0813">Transport</keyword>
<dbReference type="Proteomes" id="UP000290932">
    <property type="component" value="Unassembled WGS sequence"/>
</dbReference>
<dbReference type="FunFam" id="3.40.50.300:FF:000032">
    <property type="entry name" value="Export ABC transporter ATP-binding protein"/>
    <property type="match status" value="1"/>
</dbReference>
<dbReference type="Gene3D" id="3.40.50.300">
    <property type="entry name" value="P-loop containing nucleotide triphosphate hydrolases"/>
    <property type="match status" value="1"/>
</dbReference>
<dbReference type="GO" id="GO:0022857">
    <property type="term" value="F:transmembrane transporter activity"/>
    <property type="evidence" value="ECO:0007669"/>
    <property type="project" value="TreeGrafter"/>
</dbReference>
<proteinExistence type="predicted"/>
<dbReference type="RefSeq" id="WP_128692417.1">
    <property type="nucleotide sequence ID" value="NZ_LHQS01000001.1"/>
</dbReference>
<evidence type="ECO:0000256" key="3">
    <source>
        <dbReference type="ARBA" id="ARBA00022840"/>
    </source>
</evidence>
<dbReference type="GO" id="GO:0016887">
    <property type="term" value="F:ATP hydrolysis activity"/>
    <property type="evidence" value="ECO:0007669"/>
    <property type="project" value="InterPro"/>
</dbReference>
<evidence type="ECO:0000313" key="5">
    <source>
        <dbReference type="EMBL" id="RXE56702.1"/>
    </source>
</evidence>
<dbReference type="GO" id="GO:0005524">
    <property type="term" value="F:ATP binding"/>
    <property type="evidence" value="ECO:0007669"/>
    <property type="project" value="UniProtKB-KW"/>
</dbReference>
<dbReference type="PANTHER" id="PTHR24220:SF86">
    <property type="entry name" value="ABC TRANSPORTER ABCH.1"/>
    <property type="match status" value="1"/>
</dbReference>
<dbReference type="EMBL" id="LHQS01000001">
    <property type="protein sequence ID" value="RXE56702.1"/>
    <property type="molecule type" value="Genomic_DNA"/>
</dbReference>
<evidence type="ECO:0000256" key="2">
    <source>
        <dbReference type="ARBA" id="ARBA00022741"/>
    </source>
</evidence>
<gene>
    <name evidence="5" type="ORF">ABH15_00515</name>
</gene>
<dbReference type="GO" id="GO:0005886">
    <property type="term" value="C:plasma membrane"/>
    <property type="evidence" value="ECO:0007669"/>
    <property type="project" value="TreeGrafter"/>
</dbReference>
<feature type="domain" description="ABC transporter" evidence="4">
    <location>
        <begin position="2"/>
        <end position="232"/>
    </location>
</feature>
<keyword evidence="3" id="KW-0067">ATP-binding</keyword>
<organism evidence="5 6">
    <name type="scientific">Methanoculleus taiwanensis</name>
    <dbReference type="NCBI Taxonomy" id="1550565"/>
    <lineage>
        <taxon>Archaea</taxon>
        <taxon>Methanobacteriati</taxon>
        <taxon>Methanobacteriota</taxon>
        <taxon>Stenosarchaea group</taxon>
        <taxon>Methanomicrobia</taxon>
        <taxon>Methanomicrobiales</taxon>
        <taxon>Methanomicrobiaceae</taxon>
        <taxon>Methanoculleus</taxon>
    </lineage>
</organism>
<dbReference type="InterPro" id="IPR003593">
    <property type="entry name" value="AAA+_ATPase"/>
</dbReference>
<dbReference type="Pfam" id="PF00005">
    <property type="entry name" value="ABC_tran"/>
    <property type="match status" value="1"/>
</dbReference>
<dbReference type="AlphaFoldDB" id="A0A498H1J9"/>
<dbReference type="InterPro" id="IPR017871">
    <property type="entry name" value="ABC_transporter-like_CS"/>
</dbReference>
<sequence length="233" mass="25995">MIVVEDVTRTYRMGKVEVRALKGVSFEIAKGEFVGITGASGSGKSTLLHIMGLLDRPTSGRVLIDGRDVQKLSDRQQTLFRLNRLGYVFQDYALIPELTALENVYVTSLARGVPEAEYTRRGAEVLRQVGLGDRINHRQSELSGGEQQRVAIARALVNNPSILLADEPCANLDSETSKSILDLFARVNEELDQTIVMVSHEKWHERYFCRIIDLKDGLIESMHACNPREKPAG</sequence>
<dbReference type="PANTHER" id="PTHR24220">
    <property type="entry name" value="IMPORT ATP-BINDING PROTEIN"/>
    <property type="match status" value="1"/>
</dbReference>
<dbReference type="InterPro" id="IPR017911">
    <property type="entry name" value="MacB-like_ATP-bd"/>
</dbReference>
<dbReference type="CDD" id="cd03255">
    <property type="entry name" value="ABC_MJ0796_LolCDE_FtsE"/>
    <property type="match status" value="1"/>
</dbReference>
<dbReference type="GO" id="GO:0098796">
    <property type="term" value="C:membrane protein complex"/>
    <property type="evidence" value="ECO:0007669"/>
    <property type="project" value="UniProtKB-ARBA"/>
</dbReference>
<dbReference type="InterPro" id="IPR003439">
    <property type="entry name" value="ABC_transporter-like_ATP-bd"/>
</dbReference>
<evidence type="ECO:0000256" key="1">
    <source>
        <dbReference type="ARBA" id="ARBA00022448"/>
    </source>
</evidence>
<keyword evidence="2" id="KW-0547">Nucleotide-binding</keyword>
<dbReference type="SUPFAM" id="SSF52540">
    <property type="entry name" value="P-loop containing nucleoside triphosphate hydrolases"/>
    <property type="match status" value="1"/>
</dbReference>
<dbReference type="PROSITE" id="PS50893">
    <property type="entry name" value="ABC_TRANSPORTER_2"/>
    <property type="match status" value="1"/>
</dbReference>
<protein>
    <submittedName>
        <fullName evidence="5">ABC transporter</fullName>
    </submittedName>
</protein>
<accession>A0A498H1J9</accession>
<dbReference type="InterPro" id="IPR015854">
    <property type="entry name" value="ABC_transpr_LolD-like"/>
</dbReference>